<sequence length="308" mass="34435">MDSSKDEIVFEFPPFLRIYKDGRQERILNSEFIPPSTDPITGVSSKDVVIQPETGLSARLYLPKVTDPQTKLPLLIYFHGGAFVIETAFSPTYHNYLNLLVAEANVVAVSVDYRRAPEHPLPIAYEDSWTSLQWASQTEEEWLKNYADFDRVFMAGDSAGANIAHNMAIRAGYSELNKFKINGIVLVHPYFAGVEPVGGEVSTEVGRKLWTAVCPTTSGLDDPFVNPVNDPKFSKLGCKRVLVCVAEIDTLKHRGRYYYENLGKNGWEGVVEFMEAEGENHVFHLFSPTCEKAGDLMKRVAAFMNGAE</sequence>
<dbReference type="OrthoDB" id="408631at2759"/>
<comment type="caution">
    <text evidence="3">The sequence shown here is derived from an EMBL/GenBank/DDBJ whole genome shotgun (WGS) entry which is preliminary data.</text>
</comment>
<dbReference type="InterPro" id="IPR050466">
    <property type="entry name" value="Carboxylest/Gibb_receptor"/>
</dbReference>
<dbReference type="InterPro" id="IPR013094">
    <property type="entry name" value="AB_hydrolase_3"/>
</dbReference>
<feature type="domain" description="Alpha/beta hydrolase fold-3" evidence="2">
    <location>
        <begin position="75"/>
        <end position="284"/>
    </location>
</feature>
<dbReference type="EMBL" id="JADFTS010000002">
    <property type="protein sequence ID" value="KAF9622497.1"/>
    <property type="molecule type" value="Genomic_DNA"/>
</dbReference>
<dbReference type="Pfam" id="PF07859">
    <property type="entry name" value="Abhydrolase_3"/>
    <property type="match status" value="1"/>
</dbReference>
<dbReference type="PANTHER" id="PTHR23024">
    <property type="entry name" value="ARYLACETAMIDE DEACETYLASE"/>
    <property type="match status" value="1"/>
</dbReference>
<feature type="active site" evidence="1">
    <location>
        <position position="158"/>
    </location>
</feature>
<accession>A0A835ITQ8</accession>
<keyword evidence="4" id="KW-1185">Reference proteome</keyword>
<organism evidence="3 4">
    <name type="scientific">Coptis chinensis</name>
    <dbReference type="NCBI Taxonomy" id="261450"/>
    <lineage>
        <taxon>Eukaryota</taxon>
        <taxon>Viridiplantae</taxon>
        <taxon>Streptophyta</taxon>
        <taxon>Embryophyta</taxon>
        <taxon>Tracheophyta</taxon>
        <taxon>Spermatophyta</taxon>
        <taxon>Magnoliopsida</taxon>
        <taxon>Ranunculales</taxon>
        <taxon>Ranunculaceae</taxon>
        <taxon>Coptidoideae</taxon>
        <taxon>Coptis</taxon>
    </lineage>
</organism>
<dbReference type="PROSITE" id="PS01174">
    <property type="entry name" value="LIPASE_GDXG_SER"/>
    <property type="match status" value="1"/>
</dbReference>
<gene>
    <name evidence="3" type="ORF">IFM89_031901</name>
</gene>
<dbReference type="Gene3D" id="3.40.50.1820">
    <property type="entry name" value="alpha/beta hydrolase"/>
    <property type="match status" value="1"/>
</dbReference>
<evidence type="ECO:0000259" key="2">
    <source>
        <dbReference type="Pfam" id="PF07859"/>
    </source>
</evidence>
<evidence type="ECO:0000256" key="1">
    <source>
        <dbReference type="PROSITE-ProRule" id="PRU10038"/>
    </source>
</evidence>
<dbReference type="PANTHER" id="PTHR23024:SF467">
    <property type="entry name" value="CARBOXYLESTERASE 12-RELATED"/>
    <property type="match status" value="1"/>
</dbReference>
<dbReference type="Proteomes" id="UP000631114">
    <property type="component" value="Unassembled WGS sequence"/>
</dbReference>
<proteinExistence type="predicted"/>
<dbReference type="GO" id="GO:0016787">
    <property type="term" value="F:hydrolase activity"/>
    <property type="evidence" value="ECO:0007669"/>
    <property type="project" value="InterPro"/>
</dbReference>
<evidence type="ECO:0000313" key="4">
    <source>
        <dbReference type="Proteomes" id="UP000631114"/>
    </source>
</evidence>
<evidence type="ECO:0000313" key="3">
    <source>
        <dbReference type="EMBL" id="KAF9622497.1"/>
    </source>
</evidence>
<dbReference type="SUPFAM" id="SSF53474">
    <property type="entry name" value="alpha/beta-Hydrolases"/>
    <property type="match status" value="1"/>
</dbReference>
<dbReference type="InterPro" id="IPR033140">
    <property type="entry name" value="Lipase_GDXG_put_SER_AS"/>
</dbReference>
<reference evidence="3 4" key="1">
    <citation type="submission" date="2020-10" db="EMBL/GenBank/DDBJ databases">
        <title>The Coptis chinensis genome and diversification of protoberbering-type alkaloids.</title>
        <authorList>
            <person name="Wang B."/>
            <person name="Shu S."/>
            <person name="Song C."/>
            <person name="Liu Y."/>
        </authorList>
    </citation>
    <scope>NUCLEOTIDE SEQUENCE [LARGE SCALE GENOMIC DNA]</scope>
    <source>
        <strain evidence="3">HL-2020</strain>
        <tissue evidence="3">Leaf</tissue>
    </source>
</reference>
<dbReference type="InterPro" id="IPR029058">
    <property type="entry name" value="AB_hydrolase_fold"/>
</dbReference>
<dbReference type="AlphaFoldDB" id="A0A835ITQ8"/>
<name>A0A835ITQ8_9MAGN</name>
<protein>
    <recommendedName>
        <fullName evidence="2">Alpha/beta hydrolase fold-3 domain-containing protein</fullName>
    </recommendedName>
</protein>